<dbReference type="STRING" id="454006.SAMN05421825_3134"/>
<sequence>MSERISKWEKFKMQNPILQFFKFLFLNVKIMTIVGKGHGGTRGNDYVKEN</sequence>
<evidence type="ECO:0000313" key="1">
    <source>
        <dbReference type="EMBL" id="SDG35484.1"/>
    </source>
</evidence>
<organism evidence="1 2">
    <name type="scientific">Epilithonimonas hungarica</name>
    <dbReference type="NCBI Taxonomy" id="454006"/>
    <lineage>
        <taxon>Bacteria</taxon>
        <taxon>Pseudomonadati</taxon>
        <taxon>Bacteroidota</taxon>
        <taxon>Flavobacteriia</taxon>
        <taxon>Flavobacteriales</taxon>
        <taxon>Weeksellaceae</taxon>
        <taxon>Chryseobacterium group</taxon>
        <taxon>Epilithonimonas</taxon>
    </lineage>
</organism>
<gene>
    <name evidence="1" type="ORF">SAMN05421825_3134</name>
</gene>
<dbReference type="RefSeq" id="WP_175487207.1">
    <property type="nucleotide sequence ID" value="NZ_FNBH01000004.1"/>
</dbReference>
<protein>
    <submittedName>
        <fullName evidence="1">Uncharacterized protein</fullName>
    </submittedName>
</protein>
<evidence type="ECO:0000313" key="2">
    <source>
        <dbReference type="Proteomes" id="UP000199203"/>
    </source>
</evidence>
<dbReference type="AlphaFoldDB" id="A0A1G7TKD8"/>
<reference evidence="2" key="1">
    <citation type="submission" date="2016-10" db="EMBL/GenBank/DDBJ databases">
        <authorList>
            <person name="Varghese N."/>
            <person name="Submissions S."/>
        </authorList>
    </citation>
    <scope>NUCLEOTIDE SEQUENCE [LARGE SCALE GENOMIC DNA]</scope>
    <source>
        <strain evidence="2">DSM 19684</strain>
    </source>
</reference>
<proteinExistence type="predicted"/>
<dbReference type="EMBL" id="FNBH01000004">
    <property type="protein sequence ID" value="SDG35484.1"/>
    <property type="molecule type" value="Genomic_DNA"/>
</dbReference>
<keyword evidence="2" id="KW-1185">Reference proteome</keyword>
<accession>A0A1G7TKD8</accession>
<name>A0A1G7TKD8_9FLAO</name>
<dbReference type="Proteomes" id="UP000199203">
    <property type="component" value="Unassembled WGS sequence"/>
</dbReference>